<dbReference type="EMBL" id="JANTQA010000042">
    <property type="protein sequence ID" value="KAJ3434980.1"/>
    <property type="molecule type" value="Genomic_DNA"/>
</dbReference>
<evidence type="ECO:0000256" key="1">
    <source>
        <dbReference type="SAM" id="MobiDB-lite"/>
    </source>
</evidence>
<name>A0AAV7Z4C8_9EUKA</name>
<reference evidence="2" key="1">
    <citation type="submission" date="2022-08" db="EMBL/GenBank/DDBJ databases">
        <title>Novel sulphate-reducing endosymbionts in the free-living metamonad Anaeramoeba.</title>
        <authorList>
            <person name="Jerlstrom-Hultqvist J."/>
            <person name="Cepicka I."/>
            <person name="Gallot-Lavallee L."/>
            <person name="Salas-Leiva D."/>
            <person name="Curtis B.A."/>
            <person name="Zahonova K."/>
            <person name="Pipaliya S."/>
            <person name="Dacks J."/>
            <person name="Roger A.J."/>
        </authorList>
    </citation>
    <scope>NUCLEOTIDE SEQUENCE</scope>
    <source>
        <strain evidence="2">Busselton2</strain>
    </source>
</reference>
<dbReference type="AlphaFoldDB" id="A0AAV7Z4C8"/>
<dbReference type="Proteomes" id="UP001146793">
    <property type="component" value="Unassembled WGS sequence"/>
</dbReference>
<sequence>MSLSYFNLVWSYGEYLFSKIELNQLFSLSEQTKQFISQHKHKQNPLFTNCIQRIKKLFVQNGIFIRPPQKKSKKYASEQEHDQFYLSCAWYNIFTIDSEKVQLQKQNLMEPTINIDGQNNEKNHSYENPRSRKTIGILGFKLMRLLKEKSYPRVLLSTKTGFSKQRVCTVLSIYKLLNLVKVDPKTNLYSWNKEQSLIVPEIQKYLNDLIAARDLRKALVQKVLLLSNRLNENLKNKHGNDQRYQQIADSISTTVQSKVSNSIQRKEATQDRIKDLKIRQVMRLLQENKKKLYEYRKESIKYDSSIKKEIYKIPPKSSSNSKIVLRGRKAIIRKKIGKRSIKKKKNFISQQKHIQTATQMQKDTSPKTKVKKCPNTNHQNKMNNSNQNFVFNKLKNIETKIKPEINMKIQNSRILIKFNQNEQTKNLTENKINDQNTIHDQNIINDQNKINDQNIIHDQNIIKSKIQKHGLNTNKNLGNQNQELSFDNTAEFTDYIGINKNNNKTITDGNNCENSYDDVLTPNYLYSDSYDSCSSPFYDQIEDTTTFPQILSSIGTDNTDLEWPTLYPQLGSEIRYIPDQFYFNGEW</sequence>
<accession>A0AAV7Z4C8</accession>
<gene>
    <name evidence="2" type="ORF">M0812_02110</name>
</gene>
<evidence type="ECO:0000313" key="2">
    <source>
        <dbReference type="EMBL" id="KAJ3434980.1"/>
    </source>
</evidence>
<proteinExistence type="predicted"/>
<feature type="compositionally biased region" description="Low complexity" evidence="1">
    <location>
        <begin position="375"/>
        <end position="384"/>
    </location>
</feature>
<feature type="region of interest" description="Disordered" evidence="1">
    <location>
        <begin position="356"/>
        <end position="384"/>
    </location>
</feature>
<protein>
    <submittedName>
        <fullName evidence="2">Uncharacterized protein</fullName>
    </submittedName>
</protein>
<comment type="caution">
    <text evidence="2">The sequence shown here is derived from an EMBL/GenBank/DDBJ whole genome shotgun (WGS) entry which is preliminary data.</text>
</comment>
<organism evidence="2 3">
    <name type="scientific">Anaeramoeba flamelloides</name>
    <dbReference type="NCBI Taxonomy" id="1746091"/>
    <lineage>
        <taxon>Eukaryota</taxon>
        <taxon>Metamonada</taxon>
        <taxon>Anaeramoebidae</taxon>
        <taxon>Anaeramoeba</taxon>
    </lineage>
</organism>
<evidence type="ECO:0000313" key="3">
    <source>
        <dbReference type="Proteomes" id="UP001146793"/>
    </source>
</evidence>